<dbReference type="PANTHER" id="PTHR11727">
    <property type="entry name" value="DIMETHYLADENOSINE TRANSFERASE"/>
    <property type="match status" value="1"/>
</dbReference>
<dbReference type="HAMAP" id="MF_00607">
    <property type="entry name" value="16SrRNA_methyltr_A"/>
    <property type="match status" value="1"/>
</dbReference>
<organism evidence="10 11">
    <name type="scientific">Solidesulfovibrio fructosivorans JJ]</name>
    <dbReference type="NCBI Taxonomy" id="596151"/>
    <lineage>
        <taxon>Bacteria</taxon>
        <taxon>Pseudomonadati</taxon>
        <taxon>Thermodesulfobacteriota</taxon>
        <taxon>Desulfovibrionia</taxon>
        <taxon>Desulfovibrionales</taxon>
        <taxon>Desulfovibrionaceae</taxon>
        <taxon>Solidesulfovibrio</taxon>
    </lineage>
</organism>
<evidence type="ECO:0000256" key="3">
    <source>
        <dbReference type="ARBA" id="ARBA00022603"/>
    </source>
</evidence>
<keyword evidence="11" id="KW-1185">Reference proteome</keyword>
<feature type="domain" description="Ribosomal RNA adenine methylase transferase N-terminal" evidence="9">
    <location>
        <begin position="39"/>
        <end position="209"/>
    </location>
</feature>
<proteinExistence type="inferred from homology"/>
<keyword evidence="1 7" id="KW-0963">Cytoplasm</keyword>
<dbReference type="InterPro" id="IPR001737">
    <property type="entry name" value="KsgA/Erm"/>
</dbReference>
<evidence type="ECO:0000256" key="5">
    <source>
        <dbReference type="ARBA" id="ARBA00022691"/>
    </source>
</evidence>
<dbReference type="GO" id="GO:0005829">
    <property type="term" value="C:cytosol"/>
    <property type="evidence" value="ECO:0007669"/>
    <property type="project" value="TreeGrafter"/>
</dbReference>
<evidence type="ECO:0000256" key="6">
    <source>
        <dbReference type="ARBA" id="ARBA00022884"/>
    </source>
</evidence>
<evidence type="ECO:0000313" key="10">
    <source>
        <dbReference type="EMBL" id="EFL53036.1"/>
    </source>
</evidence>
<dbReference type="Proteomes" id="UP000006250">
    <property type="component" value="Unassembled WGS sequence"/>
</dbReference>
<keyword evidence="2 7" id="KW-0698">rRNA processing</keyword>
<dbReference type="EC" id="2.1.1.182" evidence="7"/>
<dbReference type="STRING" id="596151.DesfrDRAFT_0084"/>
<reference evidence="10 11" key="1">
    <citation type="submission" date="2010-08" db="EMBL/GenBank/DDBJ databases">
        <title>The draft genome of Desulfovibrio fructosovorans JJ.</title>
        <authorList>
            <consortium name="US DOE Joint Genome Institute (JGI-PGF)"/>
            <person name="Lucas S."/>
            <person name="Copeland A."/>
            <person name="Lapidus A."/>
            <person name="Cheng J.-F."/>
            <person name="Bruce D."/>
            <person name="Goodwin L."/>
            <person name="Pitluck S."/>
            <person name="Land M.L."/>
            <person name="Hauser L."/>
            <person name="Chang Y.-J."/>
            <person name="Jeffries C."/>
            <person name="Wall J.D."/>
            <person name="Stahl D.A."/>
            <person name="Arkin A.P."/>
            <person name="Dehal P."/>
            <person name="Stolyar S.M."/>
            <person name="Hazen T.C."/>
            <person name="Woyke T.J."/>
        </authorList>
    </citation>
    <scope>NUCLEOTIDE SEQUENCE [LARGE SCALE GENOMIC DNA]</scope>
    <source>
        <strain evidence="10 11">JJ</strain>
    </source>
</reference>
<keyword evidence="6 7" id="KW-0694">RNA-binding</keyword>
<evidence type="ECO:0000256" key="2">
    <source>
        <dbReference type="ARBA" id="ARBA00022552"/>
    </source>
</evidence>
<dbReference type="eggNOG" id="COG0030">
    <property type="taxonomic scope" value="Bacteria"/>
</dbReference>
<keyword evidence="4 7" id="KW-0808">Transferase</keyword>
<feature type="binding site" evidence="7 8">
    <location>
        <position position="34"/>
    </location>
    <ligand>
        <name>S-adenosyl-L-methionine</name>
        <dbReference type="ChEBI" id="CHEBI:59789"/>
    </ligand>
</feature>
<keyword evidence="5 7" id="KW-0949">S-adenosyl-L-methionine</keyword>
<feature type="binding site" evidence="7 8">
    <location>
        <position position="59"/>
    </location>
    <ligand>
        <name>S-adenosyl-L-methionine</name>
        <dbReference type="ChEBI" id="CHEBI:59789"/>
    </ligand>
</feature>
<dbReference type="InterPro" id="IPR020598">
    <property type="entry name" value="rRNA_Ade_methylase_Trfase_N"/>
</dbReference>
<comment type="function">
    <text evidence="7">Specifically dimethylates two adjacent adenosines (A1518 and A1519) in the loop of a conserved hairpin near the 3'-end of 16S rRNA in the 30S particle. May play a critical role in biogenesis of 30S subunits.</text>
</comment>
<dbReference type="RefSeq" id="WP_005990033.1">
    <property type="nucleotide sequence ID" value="NZ_AECZ01000001.1"/>
</dbReference>
<comment type="catalytic activity">
    <reaction evidence="7">
        <text>adenosine(1518)/adenosine(1519) in 16S rRNA + 4 S-adenosyl-L-methionine = N(6)-dimethyladenosine(1518)/N(6)-dimethyladenosine(1519) in 16S rRNA + 4 S-adenosyl-L-homocysteine + 4 H(+)</text>
        <dbReference type="Rhea" id="RHEA:19609"/>
        <dbReference type="Rhea" id="RHEA-COMP:10232"/>
        <dbReference type="Rhea" id="RHEA-COMP:10233"/>
        <dbReference type="ChEBI" id="CHEBI:15378"/>
        <dbReference type="ChEBI" id="CHEBI:57856"/>
        <dbReference type="ChEBI" id="CHEBI:59789"/>
        <dbReference type="ChEBI" id="CHEBI:74411"/>
        <dbReference type="ChEBI" id="CHEBI:74493"/>
        <dbReference type="EC" id="2.1.1.182"/>
    </reaction>
</comment>
<name>E1JR35_SOLFR</name>
<dbReference type="EMBL" id="AECZ01000001">
    <property type="protein sequence ID" value="EFL53036.1"/>
    <property type="molecule type" value="Genomic_DNA"/>
</dbReference>
<sequence length="283" mass="30269">MSRKSFSPATEAPTADGAGESFARAKRSLGQNFLSDPNTAAKIVSACGIAAGDTVIEIGPGRGALTGLIAAAGPSSFLALEKDRELAAHLSRTHPSLAVALTDALRQDWSRLDRLSGNVRIIGNLPYNIASPLLWDLCAGATRFTRAAFMVQHEVALRLCAGPGGREYGALSAWIASHVRVAYCFKVPPTVFRPRPKVDSAVVAMTPLPLSDRPAEPLALAKLLKTLFSKRRKQLGGILKAWRGPELDDWLAGQGIRLTDRPETLAPKQLAGLAEMLKMRLTS</sequence>
<protein>
    <recommendedName>
        <fullName evidence="7">Ribosomal RNA small subunit methyltransferase A</fullName>
        <ecNumber evidence="7">2.1.1.182</ecNumber>
    </recommendedName>
    <alternativeName>
        <fullName evidence="7">16S rRNA (adenine(1518)-N(6)/adenine(1519)-N(6))-dimethyltransferase</fullName>
    </alternativeName>
    <alternativeName>
        <fullName evidence="7">16S rRNA dimethyladenosine transferase</fullName>
    </alternativeName>
    <alternativeName>
        <fullName evidence="7">16S rRNA dimethylase</fullName>
    </alternativeName>
    <alternativeName>
        <fullName evidence="7">S-adenosylmethionine-6-N', N'-adenosyl(rRNA) dimethyltransferase</fullName>
    </alternativeName>
</protein>
<evidence type="ECO:0000256" key="1">
    <source>
        <dbReference type="ARBA" id="ARBA00022490"/>
    </source>
</evidence>
<dbReference type="SMART" id="SM00650">
    <property type="entry name" value="rADc"/>
    <property type="match status" value="1"/>
</dbReference>
<dbReference type="InterPro" id="IPR029063">
    <property type="entry name" value="SAM-dependent_MTases_sf"/>
</dbReference>
<feature type="binding site" evidence="7 8">
    <location>
        <position position="81"/>
    </location>
    <ligand>
        <name>S-adenosyl-L-methionine</name>
        <dbReference type="ChEBI" id="CHEBI:59789"/>
    </ligand>
</feature>
<evidence type="ECO:0000313" key="11">
    <source>
        <dbReference type="Proteomes" id="UP000006250"/>
    </source>
</evidence>
<evidence type="ECO:0000256" key="4">
    <source>
        <dbReference type="ARBA" id="ARBA00022679"/>
    </source>
</evidence>
<feature type="binding site" evidence="7 8">
    <location>
        <position position="103"/>
    </location>
    <ligand>
        <name>S-adenosyl-L-methionine</name>
        <dbReference type="ChEBI" id="CHEBI:59789"/>
    </ligand>
</feature>
<feature type="binding site" evidence="7 8">
    <location>
        <position position="32"/>
    </location>
    <ligand>
        <name>S-adenosyl-L-methionine</name>
        <dbReference type="ChEBI" id="CHEBI:59789"/>
    </ligand>
</feature>
<dbReference type="Gene3D" id="1.10.8.100">
    <property type="entry name" value="Ribosomal RNA adenine dimethylase-like, domain 2"/>
    <property type="match status" value="1"/>
</dbReference>
<dbReference type="InterPro" id="IPR011530">
    <property type="entry name" value="rRNA_adenine_dimethylase"/>
</dbReference>
<dbReference type="PANTHER" id="PTHR11727:SF7">
    <property type="entry name" value="DIMETHYLADENOSINE TRANSFERASE-RELATED"/>
    <property type="match status" value="1"/>
</dbReference>
<keyword evidence="3 7" id="KW-0489">Methyltransferase</keyword>
<dbReference type="GO" id="GO:0052908">
    <property type="term" value="F:16S rRNA (adenine(1518)-N(6)/adenine(1519)-N(6))-dimethyltransferase activity"/>
    <property type="evidence" value="ECO:0007669"/>
    <property type="project" value="UniProtKB-EC"/>
</dbReference>
<dbReference type="NCBIfam" id="TIGR00755">
    <property type="entry name" value="ksgA"/>
    <property type="match status" value="1"/>
</dbReference>
<comment type="similarity">
    <text evidence="7">Belongs to the class I-like SAM-binding methyltransferase superfamily. rRNA adenine N(6)-methyltransferase family. RsmA subfamily.</text>
</comment>
<comment type="subcellular location">
    <subcellularLocation>
        <location evidence="7">Cytoplasm</location>
    </subcellularLocation>
</comment>
<dbReference type="InterPro" id="IPR020596">
    <property type="entry name" value="rRNA_Ade_Mease_Trfase_CS"/>
</dbReference>
<evidence type="ECO:0000259" key="9">
    <source>
        <dbReference type="SMART" id="SM00650"/>
    </source>
</evidence>
<dbReference type="OrthoDB" id="9814755at2"/>
<gene>
    <name evidence="7" type="primary">rsmA</name>
    <name evidence="7" type="synonym">ksgA</name>
    <name evidence="10" type="ORF">DesfrDRAFT_0084</name>
</gene>
<dbReference type="InterPro" id="IPR023165">
    <property type="entry name" value="rRNA_Ade_diMease-like_C"/>
</dbReference>
<evidence type="ECO:0000256" key="8">
    <source>
        <dbReference type="PROSITE-ProRule" id="PRU01026"/>
    </source>
</evidence>
<dbReference type="GO" id="GO:0003723">
    <property type="term" value="F:RNA binding"/>
    <property type="evidence" value="ECO:0007669"/>
    <property type="project" value="UniProtKB-UniRule"/>
</dbReference>
<comment type="caution">
    <text evidence="10">The sequence shown here is derived from an EMBL/GenBank/DDBJ whole genome shotgun (WGS) entry which is preliminary data.</text>
</comment>
<dbReference type="PROSITE" id="PS51689">
    <property type="entry name" value="SAM_RNA_A_N6_MT"/>
    <property type="match status" value="1"/>
</dbReference>
<dbReference type="Pfam" id="PF00398">
    <property type="entry name" value="RrnaAD"/>
    <property type="match status" value="1"/>
</dbReference>
<dbReference type="PROSITE" id="PS01131">
    <property type="entry name" value="RRNA_A_DIMETH"/>
    <property type="match status" value="1"/>
</dbReference>
<accession>E1JR35</accession>
<dbReference type="SUPFAM" id="SSF53335">
    <property type="entry name" value="S-adenosyl-L-methionine-dependent methyltransferases"/>
    <property type="match status" value="1"/>
</dbReference>
<dbReference type="AlphaFoldDB" id="E1JR35"/>
<feature type="binding site" evidence="7 8">
    <location>
        <position position="124"/>
    </location>
    <ligand>
        <name>S-adenosyl-L-methionine</name>
        <dbReference type="ChEBI" id="CHEBI:59789"/>
    </ligand>
</feature>
<dbReference type="Gene3D" id="3.40.50.150">
    <property type="entry name" value="Vaccinia Virus protein VP39"/>
    <property type="match status" value="1"/>
</dbReference>
<evidence type="ECO:0000256" key="7">
    <source>
        <dbReference type="HAMAP-Rule" id="MF_00607"/>
    </source>
</evidence>